<dbReference type="AlphaFoldDB" id="A0AAD7F0F4"/>
<protein>
    <submittedName>
        <fullName evidence="2">Uncharacterized protein</fullName>
    </submittedName>
</protein>
<accession>A0AAD7F0F4</accession>
<name>A0AAD7F0F4_9AGAR</name>
<feature type="region of interest" description="Disordered" evidence="1">
    <location>
        <begin position="119"/>
        <end position="212"/>
    </location>
</feature>
<sequence>MALTPSTRTLPAWLVVRAMWYSLPIYGHVSSVELSDHRAIAASTCMRVERYEPKTPLQAAARPVPMYSVPVPNIRRQCCDIHNNACAMESRSTRSPDRAPPQSHISPWMMLEYGGGRCPGIRASEGSSRTVQRQGGAGEDDRENGTRSGIGAEKKWSKGDQRYAPNNPEKNCQPHKMDGERDKLGSGIGGGGDEQRQGAIHDAPASPGSADRVSTRFPMPEGDMAVVSTATWYSESSTLTMQDLTWLPGTQREMPIERKPWAESYVPHELQHTVRLDVTTSSMTYDALMSGSSERRFESGVCGDKGESVDSHDPPYRHVHRIHWQVGGAFGCSVCYHTPKEVCKGGP</sequence>
<reference evidence="2" key="1">
    <citation type="submission" date="2023-03" db="EMBL/GenBank/DDBJ databases">
        <title>Massive genome expansion in bonnet fungi (Mycena s.s.) driven by repeated elements and novel gene families across ecological guilds.</title>
        <authorList>
            <consortium name="Lawrence Berkeley National Laboratory"/>
            <person name="Harder C.B."/>
            <person name="Miyauchi S."/>
            <person name="Viragh M."/>
            <person name="Kuo A."/>
            <person name="Thoen E."/>
            <person name="Andreopoulos B."/>
            <person name="Lu D."/>
            <person name="Skrede I."/>
            <person name="Drula E."/>
            <person name="Henrissat B."/>
            <person name="Morin E."/>
            <person name="Kohler A."/>
            <person name="Barry K."/>
            <person name="LaButti K."/>
            <person name="Morin E."/>
            <person name="Salamov A."/>
            <person name="Lipzen A."/>
            <person name="Mereny Z."/>
            <person name="Hegedus B."/>
            <person name="Baldrian P."/>
            <person name="Stursova M."/>
            <person name="Weitz H."/>
            <person name="Taylor A."/>
            <person name="Grigoriev I.V."/>
            <person name="Nagy L.G."/>
            <person name="Martin F."/>
            <person name="Kauserud H."/>
        </authorList>
    </citation>
    <scope>NUCLEOTIDE SEQUENCE</scope>
    <source>
        <strain evidence="2">CBHHK002</strain>
    </source>
</reference>
<gene>
    <name evidence="2" type="ORF">DFH08DRAFT_930804</name>
</gene>
<evidence type="ECO:0000313" key="2">
    <source>
        <dbReference type="EMBL" id="KAJ7362471.1"/>
    </source>
</evidence>
<dbReference type="EMBL" id="JARIHO010000004">
    <property type="protein sequence ID" value="KAJ7362471.1"/>
    <property type="molecule type" value="Genomic_DNA"/>
</dbReference>
<dbReference type="Proteomes" id="UP001218218">
    <property type="component" value="Unassembled WGS sequence"/>
</dbReference>
<keyword evidence="3" id="KW-1185">Reference proteome</keyword>
<organism evidence="2 3">
    <name type="scientific">Mycena albidolilacea</name>
    <dbReference type="NCBI Taxonomy" id="1033008"/>
    <lineage>
        <taxon>Eukaryota</taxon>
        <taxon>Fungi</taxon>
        <taxon>Dikarya</taxon>
        <taxon>Basidiomycota</taxon>
        <taxon>Agaricomycotina</taxon>
        <taxon>Agaricomycetes</taxon>
        <taxon>Agaricomycetidae</taxon>
        <taxon>Agaricales</taxon>
        <taxon>Marasmiineae</taxon>
        <taxon>Mycenaceae</taxon>
        <taxon>Mycena</taxon>
    </lineage>
</organism>
<evidence type="ECO:0000313" key="3">
    <source>
        <dbReference type="Proteomes" id="UP001218218"/>
    </source>
</evidence>
<evidence type="ECO:0000256" key="1">
    <source>
        <dbReference type="SAM" id="MobiDB-lite"/>
    </source>
</evidence>
<feature type="compositionally biased region" description="Basic and acidic residues" evidence="1">
    <location>
        <begin position="152"/>
        <end position="161"/>
    </location>
</feature>
<proteinExistence type="predicted"/>
<comment type="caution">
    <text evidence="2">The sequence shown here is derived from an EMBL/GenBank/DDBJ whole genome shotgun (WGS) entry which is preliminary data.</text>
</comment>
<feature type="compositionally biased region" description="Basic and acidic residues" evidence="1">
    <location>
        <begin position="175"/>
        <end position="184"/>
    </location>
</feature>